<feature type="region of interest" description="Disordered" evidence="3">
    <location>
        <begin position="1"/>
        <end position="105"/>
    </location>
</feature>
<evidence type="ECO:0000256" key="3">
    <source>
        <dbReference type="SAM" id="MobiDB-lite"/>
    </source>
</evidence>
<feature type="region of interest" description="Disordered" evidence="3">
    <location>
        <begin position="246"/>
        <end position="271"/>
    </location>
</feature>
<dbReference type="PANTHER" id="PTHR31319">
    <property type="entry name" value="ZINC FINGER PROTEIN CONSTANS-LIKE 4"/>
    <property type="match status" value="1"/>
</dbReference>
<comment type="subcellular location">
    <subcellularLocation>
        <location evidence="1">Nucleus</location>
    </subcellularLocation>
</comment>
<feature type="region of interest" description="Disordered" evidence="3">
    <location>
        <begin position="542"/>
        <end position="649"/>
    </location>
</feature>
<feature type="compositionally biased region" description="Low complexity" evidence="3">
    <location>
        <begin position="147"/>
        <end position="160"/>
    </location>
</feature>
<name>A0ABD3M4X8_9STRA</name>
<proteinExistence type="predicted"/>
<feature type="compositionally biased region" description="Low complexity" evidence="3">
    <location>
        <begin position="82"/>
        <end position="98"/>
    </location>
</feature>
<dbReference type="GO" id="GO:0005634">
    <property type="term" value="C:nucleus"/>
    <property type="evidence" value="ECO:0007669"/>
    <property type="project" value="UniProtKB-SubCell"/>
</dbReference>
<feature type="region of interest" description="Disordered" evidence="3">
    <location>
        <begin position="134"/>
        <end position="217"/>
    </location>
</feature>
<evidence type="ECO:0000256" key="2">
    <source>
        <dbReference type="ARBA" id="ARBA00023242"/>
    </source>
</evidence>
<evidence type="ECO:0000259" key="4">
    <source>
        <dbReference type="PROSITE" id="PS51017"/>
    </source>
</evidence>
<accession>A0ABD3M4X8</accession>
<gene>
    <name evidence="5" type="ORF">ACHAWU_001439</name>
</gene>
<dbReference type="Pfam" id="PF06203">
    <property type="entry name" value="CCT"/>
    <property type="match status" value="1"/>
</dbReference>
<sequence>MTRPRRNTAKTSPPPPQARQGNLDAVLTSYDQPPPPGNLDAGGNPTRTQHMPFPQAIVSGLPPINIPGEKSAETSNWGGVGNTNTNTEHHISNNINSSDDVSDRGRSLTLGSEFDIGWDAITGRDERGLSFSGLLTPLGDPTPEEMASTTTVVSTYTSASTEHHATQHYSDPAAAAPSHSHLKSTNEGDHPPTSWGQQHHGQGQQHQLHQQQPMVHHQTLPARLRGDSTASASQFLNELYNRHQYQQLHHSHQQQQQPHPSGARNHHGTMLMSHTPPTQMGSSYENSHFGKRMRAGSISGRLRSASDLEDTGIISREQKAILKDLIIAGDNTVQSAIDKYEAGDVTALEDMIKSGALLVRPTDVDLLGDLDLDFLNVHDEVEGHDDHDGMMFGSIDDFGGGHESSNVGGVGGHGRLGSSMNDGIGDLEFNGDFTASSSTGGSSNVPSAYATMTRHKARGNSVDDIDVHRMRANSLALPGMLLDGAHLEDSQISFGRWMDKDLMMGLTAQHAIPLKGGTSAVQQQRRHSQFSSECDVLMASKLTSQGGEKHKATKDGTKKMPPTRKEKKEPSPTKKEKKELSPTRKEKKEPATTKKEKKEPRERKSQSKMKEMMDGISTANATSSAEGGGDEEESKEVVSGLGRPRSMSDPNLSVRLDDYGLLHVNGPEGWVGAYSPDSRHLRVSRFLEKRNQRVWVKKVKYDVRKNFADSRLRVKGRFVRKEDEMLMRELMSLT</sequence>
<protein>
    <recommendedName>
        <fullName evidence="4">CCT domain-containing protein</fullName>
    </recommendedName>
</protein>
<dbReference type="AlphaFoldDB" id="A0ABD3M4X8"/>
<comment type="caution">
    <text evidence="5">The sequence shown here is derived from an EMBL/GenBank/DDBJ whole genome shotgun (WGS) entry which is preliminary data.</text>
</comment>
<evidence type="ECO:0000313" key="6">
    <source>
        <dbReference type="Proteomes" id="UP001530293"/>
    </source>
</evidence>
<dbReference type="PROSITE" id="PS51017">
    <property type="entry name" value="CCT"/>
    <property type="match status" value="1"/>
</dbReference>
<feature type="compositionally biased region" description="Low complexity" evidence="3">
    <location>
        <begin position="196"/>
        <end position="217"/>
    </location>
</feature>
<organism evidence="5 6">
    <name type="scientific">Discostella pseudostelligera</name>
    <dbReference type="NCBI Taxonomy" id="259834"/>
    <lineage>
        <taxon>Eukaryota</taxon>
        <taxon>Sar</taxon>
        <taxon>Stramenopiles</taxon>
        <taxon>Ochrophyta</taxon>
        <taxon>Bacillariophyta</taxon>
        <taxon>Coscinodiscophyceae</taxon>
        <taxon>Thalassiosirophycidae</taxon>
        <taxon>Stephanodiscales</taxon>
        <taxon>Stephanodiscaceae</taxon>
        <taxon>Discostella</taxon>
    </lineage>
</organism>
<dbReference type="Proteomes" id="UP001530293">
    <property type="component" value="Unassembled WGS sequence"/>
</dbReference>
<dbReference type="InterPro" id="IPR045281">
    <property type="entry name" value="CONSTANS-like"/>
</dbReference>
<keyword evidence="2" id="KW-0539">Nucleus</keyword>
<dbReference type="InterPro" id="IPR010402">
    <property type="entry name" value="CCT_domain"/>
</dbReference>
<feature type="domain" description="CCT" evidence="4">
    <location>
        <begin position="679"/>
        <end position="721"/>
    </location>
</feature>
<reference evidence="5 6" key="1">
    <citation type="submission" date="2024-10" db="EMBL/GenBank/DDBJ databases">
        <title>Updated reference genomes for cyclostephanoid diatoms.</title>
        <authorList>
            <person name="Roberts W.R."/>
            <person name="Alverson A.J."/>
        </authorList>
    </citation>
    <scope>NUCLEOTIDE SEQUENCE [LARGE SCALE GENOMIC DNA]</scope>
    <source>
        <strain evidence="5 6">AJA232-27</strain>
    </source>
</reference>
<dbReference type="PANTHER" id="PTHR31319:SF77">
    <property type="entry name" value="ZINC FINGER PROTEIN CONSTANS-LIKE 4"/>
    <property type="match status" value="1"/>
</dbReference>
<feature type="compositionally biased region" description="Basic and acidic residues" evidence="3">
    <location>
        <begin position="547"/>
        <end position="613"/>
    </location>
</feature>
<evidence type="ECO:0000313" key="5">
    <source>
        <dbReference type="EMBL" id="KAL3758712.1"/>
    </source>
</evidence>
<keyword evidence="6" id="KW-1185">Reference proteome</keyword>
<feature type="compositionally biased region" description="Low complexity" evidence="3">
    <location>
        <begin position="246"/>
        <end position="259"/>
    </location>
</feature>
<evidence type="ECO:0000256" key="1">
    <source>
        <dbReference type="ARBA" id="ARBA00004123"/>
    </source>
</evidence>
<dbReference type="EMBL" id="JALLBG020000226">
    <property type="protein sequence ID" value="KAL3758712.1"/>
    <property type="molecule type" value="Genomic_DNA"/>
</dbReference>